<comment type="similarity">
    <text evidence="8">Belongs to the peptidase S1 family. CLIP subfamily.</text>
</comment>
<organism evidence="10 11">
    <name type="scientific">Anopheles melas</name>
    <dbReference type="NCBI Taxonomy" id="34690"/>
    <lineage>
        <taxon>Eukaryota</taxon>
        <taxon>Metazoa</taxon>
        <taxon>Ecdysozoa</taxon>
        <taxon>Arthropoda</taxon>
        <taxon>Hexapoda</taxon>
        <taxon>Insecta</taxon>
        <taxon>Pterygota</taxon>
        <taxon>Neoptera</taxon>
        <taxon>Endopterygota</taxon>
        <taxon>Diptera</taxon>
        <taxon>Nematocera</taxon>
        <taxon>Culicoidea</taxon>
        <taxon>Culicidae</taxon>
        <taxon>Anophelinae</taxon>
        <taxon>Anopheles</taxon>
    </lineage>
</organism>
<comment type="subcellular location">
    <subcellularLocation>
        <location evidence="1">Secreted</location>
    </subcellularLocation>
</comment>
<dbReference type="SMART" id="SM00020">
    <property type="entry name" value="Tryp_SPc"/>
    <property type="match status" value="1"/>
</dbReference>
<keyword evidence="5" id="KW-0391">Immunity</keyword>
<evidence type="ECO:0000256" key="2">
    <source>
        <dbReference type="ARBA" id="ARBA00022525"/>
    </source>
</evidence>
<name>A0A182U9R2_9DIPT</name>
<dbReference type="InterPro" id="IPR001314">
    <property type="entry name" value="Peptidase_S1A"/>
</dbReference>
<reference evidence="11" key="1">
    <citation type="submission" date="2014-01" db="EMBL/GenBank/DDBJ databases">
        <title>The Genome Sequence of Anopheles melas CM1001059_A (V2).</title>
        <authorList>
            <consortium name="The Broad Institute Genomics Platform"/>
            <person name="Neafsey D.E."/>
            <person name="Besansky N."/>
            <person name="Howell P."/>
            <person name="Walton C."/>
            <person name="Young S.K."/>
            <person name="Zeng Q."/>
            <person name="Gargeya S."/>
            <person name="Fitzgerald M."/>
            <person name="Haas B."/>
            <person name="Abouelleil A."/>
            <person name="Allen A.W."/>
            <person name="Alvarado L."/>
            <person name="Arachchi H.M."/>
            <person name="Berlin A.M."/>
            <person name="Chapman S.B."/>
            <person name="Gainer-Dewar J."/>
            <person name="Goldberg J."/>
            <person name="Griggs A."/>
            <person name="Gujja S."/>
            <person name="Hansen M."/>
            <person name="Howarth C."/>
            <person name="Imamovic A."/>
            <person name="Ireland A."/>
            <person name="Larimer J."/>
            <person name="McCowan C."/>
            <person name="Murphy C."/>
            <person name="Pearson M."/>
            <person name="Poon T.W."/>
            <person name="Priest M."/>
            <person name="Roberts A."/>
            <person name="Saif S."/>
            <person name="Shea T."/>
            <person name="Sisk P."/>
            <person name="Sykes S."/>
            <person name="Wortman J."/>
            <person name="Nusbaum C."/>
            <person name="Birren B."/>
        </authorList>
    </citation>
    <scope>NUCLEOTIDE SEQUENCE [LARGE SCALE GENOMIC DNA]</scope>
    <source>
        <strain evidence="11">CM1001059</strain>
    </source>
</reference>
<dbReference type="EnsemblMetazoa" id="AMEC016507-RA">
    <property type="protein sequence ID" value="AMEC016507-PA"/>
    <property type="gene ID" value="AMEC016507"/>
</dbReference>
<keyword evidence="6" id="KW-1015">Disulfide bond</keyword>
<protein>
    <recommendedName>
        <fullName evidence="9">Peptidase S1 domain-containing protein</fullName>
    </recommendedName>
</protein>
<dbReference type="GO" id="GO:0005576">
    <property type="term" value="C:extracellular region"/>
    <property type="evidence" value="ECO:0007669"/>
    <property type="project" value="UniProtKB-SubCell"/>
</dbReference>
<reference evidence="10" key="2">
    <citation type="submission" date="2020-05" db="UniProtKB">
        <authorList>
            <consortium name="EnsemblMetazoa"/>
        </authorList>
    </citation>
    <scope>IDENTIFICATION</scope>
    <source>
        <strain evidence="10">CM1001059</strain>
    </source>
</reference>
<evidence type="ECO:0000256" key="5">
    <source>
        <dbReference type="ARBA" id="ARBA00022859"/>
    </source>
</evidence>
<evidence type="ECO:0000313" key="11">
    <source>
        <dbReference type="Proteomes" id="UP000075902"/>
    </source>
</evidence>
<dbReference type="VEuPathDB" id="VectorBase:AMEC016507"/>
<evidence type="ECO:0000259" key="9">
    <source>
        <dbReference type="PROSITE" id="PS50240"/>
    </source>
</evidence>
<dbReference type="InterPro" id="IPR009003">
    <property type="entry name" value="Peptidase_S1_PA"/>
</dbReference>
<evidence type="ECO:0000313" key="10">
    <source>
        <dbReference type="EnsemblMetazoa" id="AMEC016507-PA"/>
    </source>
</evidence>
<dbReference type="CDD" id="cd00190">
    <property type="entry name" value="Tryp_SPc"/>
    <property type="match status" value="1"/>
</dbReference>
<sequence>MRNRKSCFTHTIEESETSGSNTVARSLPITYDELPSPSAETTSAGQKQQSKALYRVSCPGLTECVPLAECPELLLEISRQCYRGDFSLSCGVNEYEPHVCCPRVVTSPTFNDQRAPAACGKSIVQGDFYNGLGAYPFVARIGFKNTKTGTFIFPCSGSIIARQIVLTSAHCALAKAESHRLSSVRVGDYDTRTDPDCGSTGFCAPVAINHAVSQIIVHPDYIEGQYHHDIALLILRTPINYTVAAQPICLHARKQDLTVGRRVQIIGWGKLSTSAAKSPELQSLEVPLTSWDKCVRAYASTGALQSPQSIDGEWMCAGGEGRDACHGFGGAPLIIRDQGRYAQIGIMSFGAETCGALNMPSVYTSIAHYAPWIEANSPKVYIDLIAIVGGERYLIVPPERSSTTPAKILAGRNALDRVAILVALVLQPREAIRVPLQVRPIDNFPLDAYSTIRSPYVVFTIETGGVVVVVTVAVVFPSSELWFLGATSSGPVGAISCSFISTLTLTRSTYGAGLVRSLYRLYELQYTASFSLHANSWNT</sequence>
<dbReference type="PANTHER" id="PTHR24258:SF145">
    <property type="entry name" value="SERINE PROTEASE EASTER-LIKE PROTEIN"/>
    <property type="match status" value="1"/>
</dbReference>
<keyword evidence="2" id="KW-0964">Secreted</keyword>
<evidence type="ECO:0000256" key="4">
    <source>
        <dbReference type="ARBA" id="ARBA00022729"/>
    </source>
</evidence>
<dbReference type="SUPFAM" id="SSF50494">
    <property type="entry name" value="Trypsin-like serine proteases"/>
    <property type="match status" value="1"/>
</dbReference>
<keyword evidence="3" id="KW-0399">Innate immunity</keyword>
<dbReference type="InterPro" id="IPR043504">
    <property type="entry name" value="Peptidase_S1_PA_chymotrypsin"/>
</dbReference>
<dbReference type="PANTHER" id="PTHR24258">
    <property type="entry name" value="SERINE PROTEASE-RELATED"/>
    <property type="match status" value="1"/>
</dbReference>
<dbReference type="PRINTS" id="PR00722">
    <property type="entry name" value="CHYMOTRYPSIN"/>
</dbReference>
<dbReference type="GO" id="GO:0006508">
    <property type="term" value="P:proteolysis"/>
    <property type="evidence" value="ECO:0007669"/>
    <property type="project" value="InterPro"/>
</dbReference>
<proteinExistence type="inferred from homology"/>
<keyword evidence="11" id="KW-1185">Reference proteome</keyword>
<dbReference type="FunFam" id="2.40.10.10:FF:000028">
    <property type="entry name" value="Serine protease easter"/>
    <property type="match status" value="1"/>
</dbReference>
<evidence type="ECO:0000256" key="8">
    <source>
        <dbReference type="ARBA" id="ARBA00024195"/>
    </source>
</evidence>
<dbReference type="Pfam" id="PF00089">
    <property type="entry name" value="Trypsin"/>
    <property type="match status" value="1"/>
</dbReference>
<evidence type="ECO:0000256" key="3">
    <source>
        <dbReference type="ARBA" id="ARBA00022588"/>
    </source>
</evidence>
<evidence type="ECO:0000256" key="6">
    <source>
        <dbReference type="ARBA" id="ARBA00023157"/>
    </source>
</evidence>
<feature type="domain" description="Peptidase S1" evidence="9">
    <location>
        <begin position="123"/>
        <end position="378"/>
    </location>
</feature>
<accession>A0A182U9R2</accession>
<dbReference type="STRING" id="34690.A0A182U9R2"/>
<dbReference type="Gene3D" id="2.40.10.10">
    <property type="entry name" value="Trypsin-like serine proteases"/>
    <property type="match status" value="2"/>
</dbReference>
<keyword evidence="7" id="KW-0325">Glycoprotein</keyword>
<dbReference type="GO" id="GO:0004252">
    <property type="term" value="F:serine-type endopeptidase activity"/>
    <property type="evidence" value="ECO:0007669"/>
    <property type="project" value="InterPro"/>
</dbReference>
<dbReference type="PROSITE" id="PS50240">
    <property type="entry name" value="TRYPSIN_DOM"/>
    <property type="match status" value="1"/>
</dbReference>
<evidence type="ECO:0000256" key="1">
    <source>
        <dbReference type="ARBA" id="ARBA00004613"/>
    </source>
</evidence>
<dbReference type="AlphaFoldDB" id="A0A182U9R2"/>
<keyword evidence="4" id="KW-0732">Signal</keyword>
<dbReference type="InterPro" id="IPR001254">
    <property type="entry name" value="Trypsin_dom"/>
</dbReference>
<dbReference type="Proteomes" id="UP000075902">
    <property type="component" value="Unassembled WGS sequence"/>
</dbReference>
<dbReference type="GO" id="GO:0045087">
    <property type="term" value="P:innate immune response"/>
    <property type="evidence" value="ECO:0007669"/>
    <property type="project" value="UniProtKB-KW"/>
</dbReference>
<evidence type="ECO:0000256" key="7">
    <source>
        <dbReference type="ARBA" id="ARBA00023180"/>
    </source>
</evidence>